<evidence type="ECO:0000313" key="2">
    <source>
        <dbReference type="EMBL" id="EAS46242.1"/>
    </source>
</evidence>
<feature type="transmembrane region" description="Helical" evidence="1">
    <location>
        <begin position="53"/>
        <end position="76"/>
    </location>
</feature>
<dbReference type="Proteomes" id="UP000005555">
    <property type="component" value="Unassembled WGS sequence"/>
</dbReference>
<sequence length="173" mass="19360">MNGPSKKNAKDLIYGCYSGLVVCLLLHLLMLNVPEYSSLPYFVWSDKTYGAEYSLHYGLIGLISFAIIALIINEIIRPRVRLRKCSKCGLTRAITKTTVLLTKEEKEDLYKHSPMLFTAIGIDLQKAIESSVTANYISCSACNHHYKSRLRTDAHIGDDFYDAYGSGGLGGRW</sequence>
<keyword evidence="1" id="KW-0812">Transmembrane</keyword>
<dbReference type="EMBL" id="AAPI01000008">
    <property type="protein sequence ID" value="EAS46242.1"/>
    <property type="molecule type" value="Genomic_DNA"/>
</dbReference>
<proteinExistence type="predicted"/>
<protein>
    <submittedName>
        <fullName evidence="2">Uncharacterized protein</fullName>
    </submittedName>
</protein>
<keyword evidence="3" id="KW-1185">Reference proteome</keyword>
<dbReference type="HOGENOM" id="CLU_1545402_0_0_6"/>
<evidence type="ECO:0000313" key="3">
    <source>
        <dbReference type="Proteomes" id="UP000005555"/>
    </source>
</evidence>
<reference evidence="2 3" key="1">
    <citation type="submission" date="2006-03" db="EMBL/GenBank/DDBJ databases">
        <authorList>
            <person name="Giovannoni S.J."/>
            <person name="Cho J.-C."/>
            <person name="Ferriera S."/>
            <person name="Johnson J."/>
            <person name="Kravitz S."/>
            <person name="Halpern A."/>
            <person name="Remington K."/>
            <person name="Beeson K."/>
            <person name="Tran B."/>
            <person name="Rogers Y.-H."/>
            <person name="Friedman R."/>
            <person name="Venter J.C."/>
        </authorList>
    </citation>
    <scope>NUCLEOTIDE SEQUENCE [LARGE SCALE GENOMIC DNA]</scope>
    <source>
        <strain evidence="2 3">HTCC2207</strain>
    </source>
</reference>
<comment type="caution">
    <text evidence="2">The sequence shown here is derived from an EMBL/GenBank/DDBJ whole genome shotgun (WGS) entry which is preliminary data.</text>
</comment>
<organism evidence="2 3">
    <name type="scientific">gamma proteobacterium HTCC2207</name>
    <dbReference type="NCBI Taxonomy" id="314287"/>
    <lineage>
        <taxon>Bacteria</taxon>
        <taxon>Pseudomonadati</taxon>
        <taxon>Pseudomonadota</taxon>
        <taxon>Gammaproteobacteria</taxon>
        <taxon>Cellvibrionales</taxon>
        <taxon>Porticoccaceae</taxon>
        <taxon>SAR92 clade</taxon>
    </lineage>
</organism>
<feature type="transmembrane region" description="Helical" evidence="1">
    <location>
        <begin position="12"/>
        <end position="33"/>
    </location>
</feature>
<name>Q1YPW7_9GAMM</name>
<keyword evidence="1" id="KW-0472">Membrane</keyword>
<gene>
    <name evidence="2" type="ORF">GB2207_05759</name>
</gene>
<accession>Q1YPW7</accession>
<evidence type="ECO:0000256" key="1">
    <source>
        <dbReference type="SAM" id="Phobius"/>
    </source>
</evidence>
<keyword evidence="1" id="KW-1133">Transmembrane helix</keyword>
<dbReference type="AlphaFoldDB" id="Q1YPW7"/>